<proteinExistence type="predicted"/>
<evidence type="ECO:0000313" key="3">
    <source>
        <dbReference type="EMBL" id="ADV84379.1"/>
    </source>
</evidence>
<keyword evidence="4" id="KW-1185">Reference proteome</keyword>
<feature type="coiled-coil region" evidence="1">
    <location>
        <begin position="159"/>
        <end position="253"/>
    </location>
</feature>
<organism evidence="3 4">
    <name type="scientific">Terriglobus saanensis (strain ATCC BAA-1853 / DSM 23119 / SP1PR4)</name>
    <dbReference type="NCBI Taxonomy" id="401053"/>
    <lineage>
        <taxon>Bacteria</taxon>
        <taxon>Pseudomonadati</taxon>
        <taxon>Acidobacteriota</taxon>
        <taxon>Terriglobia</taxon>
        <taxon>Terriglobales</taxon>
        <taxon>Acidobacteriaceae</taxon>
        <taxon>Terriglobus</taxon>
    </lineage>
</organism>
<reference evidence="3 4" key="1">
    <citation type="journal article" date="2012" name="Stand. Genomic Sci.">
        <title>Complete genome sequence of Terriglobus saanensis type strain SP1PR4(T), an Acidobacteria from tundra soil.</title>
        <authorList>
            <person name="Rawat S.R."/>
            <person name="Mannisto M.K."/>
            <person name="Starovoytov V."/>
            <person name="Goodwin L."/>
            <person name="Nolan M."/>
            <person name="Hauser L."/>
            <person name="Land M."/>
            <person name="Davenport K.W."/>
            <person name="Woyke T."/>
            <person name="Haggblom M.M."/>
        </authorList>
    </citation>
    <scope>NUCLEOTIDE SEQUENCE</scope>
    <source>
        <strain evidence="4">ATCC BAA-1853 / DSM 23119 / SP1PR4</strain>
    </source>
</reference>
<protein>
    <recommendedName>
        <fullName evidence="5">Zinc-finger domain-containing protein</fullName>
    </recommendedName>
</protein>
<keyword evidence="1" id="KW-0175">Coiled coil</keyword>
<dbReference type="KEGG" id="tsa:AciPR4_3626"/>
<dbReference type="STRING" id="401053.AciPR4_3626"/>
<accession>E8UZN6</accession>
<dbReference type="EMBL" id="CP002467">
    <property type="protein sequence ID" value="ADV84379.1"/>
    <property type="molecule type" value="Genomic_DNA"/>
</dbReference>
<dbReference type="HOGENOM" id="CLU_672265_0_0_0"/>
<dbReference type="AlphaFoldDB" id="E8UZN6"/>
<dbReference type="eggNOG" id="COG4372">
    <property type="taxonomic scope" value="Bacteria"/>
</dbReference>
<evidence type="ECO:0000256" key="2">
    <source>
        <dbReference type="SAM" id="MobiDB-lite"/>
    </source>
</evidence>
<dbReference type="Proteomes" id="UP000006844">
    <property type="component" value="Chromosome"/>
</dbReference>
<evidence type="ECO:0000313" key="4">
    <source>
        <dbReference type="Proteomes" id="UP000006844"/>
    </source>
</evidence>
<feature type="region of interest" description="Disordered" evidence="2">
    <location>
        <begin position="402"/>
        <end position="427"/>
    </location>
</feature>
<evidence type="ECO:0008006" key="5">
    <source>
        <dbReference type="Google" id="ProtNLM"/>
    </source>
</evidence>
<gene>
    <name evidence="3" type="ordered locus">AciPR4_3626</name>
</gene>
<dbReference type="Gene3D" id="1.10.287.1490">
    <property type="match status" value="1"/>
</dbReference>
<name>E8UZN6_TERSS</name>
<evidence type="ECO:0000256" key="1">
    <source>
        <dbReference type="SAM" id="Coils"/>
    </source>
</evidence>
<sequence>MIGNLPHFEHERYEELCALATAGALTSQESEELSAHLASCADCREIFVQYETLATEGMPSLAGAYVPVPIASKSPFDHLSGLERLMQTVESQKPQLIPFPSTIFNRSLWKGLIAASLLLGVAFASYRAGEHRRTFAGAITVISTPPDSTRGTEQPATEKQGLNAAIAVEDARLSEMEQQVAGSKAEADKLRADAKDAQDRLDALTAADATSKSQSDAQVAALTQERDATAAKLRDAQASYQTVQYELDALRNQHKQDLLHLASLDEKVTSLNAALDERERHAKTDEQYLASDKDVRDLIGARNLYIADIMDVDQAGHSRKPFGRVFYTKTKSLIFYAYDLDREQGIKLASTFQVWGRTGANDRKPINLGILYMDSETNKRWTLRVDNAQQLAQLDSIFVTAEPKPKADKPSGKPFLYASLRRDANHP</sequence>